<sequence>MDSHKGMYGGDEPLHGTNPVQGVEFCSISEKMFSLETLLKITGDTEFADLLERIAYNALPAQASDDFSSRQYFQAANQIELSDRLENSFEAQNHKGIDFVYGVLTGYPCCTTNMHQSWPKYVQNLFYSTADAGVAALLYAPSEVDIKVADNVDLTITETTGFPFEDNVNFSFALSKSATFPFHLRIPAWIKNPIVKVNGQIVKGRLDRQIFIINRTWNNGDEVTITLPMHIITSKWHQGAVSIERGPLVYSLKLEGNEKVKNRNDGFGEFTEISTNEDWNFNLLKSELNQLPSSARIIKKPWDGSYPWNLEKAPIEIRIKATKFPEWKLVGGAPIFPESTDSIGKQNSRRLELDEITLIPYGCTTLRITEFPLINL</sequence>
<feature type="domain" description="Non-reducing end beta-L-arabinofuranosidase-like GH127 middle" evidence="2">
    <location>
        <begin position="134"/>
        <end position="229"/>
    </location>
</feature>
<evidence type="ECO:0000313" key="4">
    <source>
        <dbReference type="Proteomes" id="UP001059209"/>
    </source>
</evidence>
<dbReference type="PANTHER" id="PTHR43465">
    <property type="entry name" value="DUF1680 DOMAIN PROTEIN (AFU_ORTHOLOGUE AFUA_1G08910)"/>
    <property type="match status" value="1"/>
</dbReference>
<evidence type="ECO:0000259" key="1">
    <source>
        <dbReference type="Pfam" id="PF07944"/>
    </source>
</evidence>
<feature type="domain" description="Non-reducing end beta-L-arabinofuranosidase-like GH127 catalytic" evidence="1">
    <location>
        <begin position="17"/>
        <end position="121"/>
    </location>
</feature>
<accession>A0ABY5YA80</accession>
<protein>
    <submittedName>
        <fullName evidence="3">Glycoside hydrolase family 127 protein</fullName>
    </submittedName>
</protein>
<organism evidence="3 4">
    <name type="scientific">Maribacter litopenaei</name>
    <dbReference type="NCBI Taxonomy" id="2976127"/>
    <lineage>
        <taxon>Bacteria</taxon>
        <taxon>Pseudomonadati</taxon>
        <taxon>Bacteroidota</taxon>
        <taxon>Flavobacteriia</taxon>
        <taxon>Flavobacteriales</taxon>
        <taxon>Flavobacteriaceae</taxon>
        <taxon>Maribacter</taxon>
    </lineage>
</organism>
<proteinExistence type="predicted"/>
<dbReference type="PANTHER" id="PTHR43465:SF2">
    <property type="entry name" value="DUF1680 DOMAIN PROTEIN (AFU_ORTHOLOGUE AFUA_1G08910)"/>
    <property type="match status" value="1"/>
</dbReference>
<dbReference type="Pfam" id="PF07944">
    <property type="entry name" value="Beta-AFase-like_GH127_cat"/>
    <property type="match status" value="1"/>
</dbReference>
<dbReference type="EMBL" id="CP104205">
    <property type="protein sequence ID" value="UWX55947.1"/>
    <property type="molecule type" value="Genomic_DNA"/>
</dbReference>
<gene>
    <name evidence="3" type="ORF">NYZ99_06165</name>
</gene>
<keyword evidence="3" id="KW-0378">Hydrolase</keyword>
<dbReference type="RefSeq" id="WP_260574456.1">
    <property type="nucleotide sequence ID" value="NZ_CP104205.1"/>
</dbReference>
<reference evidence="3" key="1">
    <citation type="submission" date="2022-09" db="EMBL/GenBank/DDBJ databases">
        <title>Maribacter litopenaei sp. nov., isolated from the intestinal tract of the Pacific White Shrimp, Litopenaeus vannamei.</title>
        <authorList>
            <person name="Kim S.Y."/>
            <person name="Hwang C.Y."/>
        </authorList>
    </citation>
    <scope>NUCLEOTIDE SEQUENCE</scope>
    <source>
        <strain evidence="3">HL-LV01</strain>
    </source>
</reference>
<dbReference type="Pfam" id="PF20736">
    <property type="entry name" value="Glyco_hydro127M"/>
    <property type="match status" value="1"/>
</dbReference>
<evidence type="ECO:0000259" key="2">
    <source>
        <dbReference type="Pfam" id="PF20736"/>
    </source>
</evidence>
<dbReference type="Proteomes" id="UP001059209">
    <property type="component" value="Chromosome"/>
</dbReference>
<evidence type="ECO:0000313" key="3">
    <source>
        <dbReference type="EMBL" id="UWX55947.1"/>
    </source>
</evidence>
<keyword evidence="4" id="KW-1185">Reference proteome</keyword>
<dbReference type="InterPro" id="IPR049174">
    <property type="entry name" value="Beta-AFase-like"/>
</dbReference>
<name>A0ABY5YA80_9FLAO</name>
<dbReference type="InterPro" id="IPR049046">
    <property type="entry name" value="Beta-AFase-like_GH127_middle"/>
</dbReference>
<dbReference type="InterPro" id="IPR012878">
    <property type="entry name" value="Beta-AFase-like_GH127_cat"/>
</dbReference>
<dbReference type="GO" id="GO:0016787">
    <property type="term" value="F:hydrolase activity"/>
    <property type="evidence" value="ECO:0007669"/>
    <property type="project" value="UniProtKB-KW"/>
</dbReference>